<dbReference type="EMBL" id="AXCV01000127">
    <property type="protein sequence ID" value="KGO32008.1"/>
    <property type="molecule type" value="Genomic_DNA"/>
</dbReference>
<sequence length="34" mass="4261">MSYDHSQIEKKWQDYWDEHKLLRPKAKILAKKVF</sequence>
<dbReference type="Proteomes" id="UP000030023">
    <property type="component" value="Unassembled WGS sequence"/>
</dbReference>
<evidence type="ECO:0000313" key="2">
    <source>
        <dbReference type="Proteomes" id="UP000030023"/>
    </source>
</evidence>
<proteinExistence type="predicted"/>
<keyword evidence="2" id="KW-1185">Reference proteome</keyword>
<reference evidence="1 2" key="1">
    <citation type="journal article" date="2014" name="Antonie Van Leeuwenhoek">
        <title>Oenococcus alcoholitolerans sp. nov., a lactic acid bacteria isolated from cachaca and ethanol fermentation processes.</title>
        <authorList>
            <person name="Badotti F."/>
            <person name="Moreira A.P."/>
            <person name="Tonon L.A."/>
            <person name="de Lucena B.T."/>
            <person name="Gomes Fde C."/>
            <person name="Kruger R."/>
            <person name="Thompson C.C."/>
            <person name="de Morais M.A.Jr."/>
            <person name="Rosa C.A."/>
            <person name="Thompson F.L."/>
        </authorList>
    </citation>
    <scope>NUCLEOTIDE SEQUENCE [LARGE SCALE GENOMIC DNA]</scope>
    <source>
        <strain evidence="1 2">UFRJ-M7.2.18</strain>
    </source>
</reference>
<gene>
    <name evidence="1" type="ORF">Q757_03625</name>
</gene>
<name>A0ABR4XRI5_9LACO</name>
<feature type="non-terminal residue" evidence="1">
    <location>
        <position position="34"/>
    </location>
</feature>
<organism evidence="1 2">
    <name type="scientific">Oenococcus alcoholitolerans</name>
    <dbReference type="NCBI Taxonomy" id="931074"/>
    <lineage>
        <taxon>Bacteria</taxon>
        <taxon>Bacillati</taxon>
        <taxon>Bacillota</taxon>
        <taxon>Bacilli</taxon>
        <taxon>Lactobacillales</taxon>
        <taxon>Lactobacillaceae</taxon>
        <taxon>Oenococcus</taxon>
    </lineage>
</organism>
<evidence type="ECO:0000313" key="1">
    <source>
        <dbReference type="EMBL" id="KGO32008.1"/>
    </source>
</evidence>
<evidence type="ECO:0008006" key="3">
    <source>
        <dbReference type="Google" id="ProtNLM"/>
    </source>
</evidence>
<protein>
    <recommendedName>
        <fullName evidence="3">Leucine--tRNA ligase</fullName>
    </recommendedName>
</protein>
<comment type="caution">
    <text evidence="1">The sequence shown here is derived from an EMBL/GenBank/DDBJ whole genome shotgun (WGS) entry which is preliminary data.</text>
</comment>
<accession>A0ABR4XRI5</accession>